<dbReference type="PANTHER" id="PTHR30632">
    <property type="entry name" value="MOLYBDATE-BINDING PERIPLASMIC PROTEIN"/>
    <property type="match status" value="1"/>
</dbReference>
<dbReference type="Pfam" id="PF13531">
    <property type="entry name" value="SBP_bac_11"/>
    <property type="match status" value="1"/>
</dbReference>
<evidence type="ECO:0000313" key="5">
    <source>
        <dbReference type="EMBL" id="SBW01085.1"/>
    </source>
</evidence>
<dbReference type="InterPro" id="IPR005950">
    <property type="entry name" value="ModA"/>
</dbReference>
<evidence type="ECO:0000256" key="1">
    <source>
        <dbReference type="ARBA" id="ARBA00009175"/>
    </source>
</evidence>
<name>A0A212JP35_9BACT</name>
<protein>
    <submittedName>
        <fullName evidence="5">Extracellular solute-binding protein family 1</fullName>
    </submittedName>
</protein>
<evidence type="ECO:0000256" key="4">
    <source>
        <dbReference type="SAM" id="SignalP"/>
    </source>
</evidence>
<feature type="chain" id="PRO_5012781309" evidence="4">
    <location>
        <begin position="28"/>
        <end position="261"/>
    </location>
</feature>
<keyword evidence="3 4" id="KW-0732">Signal</keyword>
<dbReference type="NCBIfam" id="TIGR01256">
    <property type="entry name" value="modA"/>
    <property type="match status" value="1"/>
</dbReference>
<dbReference type="InterPro" id="IPR050682">
    <property type="entry name" value="ModA/WtpA"/>
</dbReference>
<proteinExistence type="inferred from homology"/>
<dbReference type="Gene3D" id="3.40.190.10">
    <property type="entry name" value="Periplasmic binding protein-like II"/>
    <property type="match status" value="2"/>
</dbReference>
<dbReference type="PANTHER" id="PTHR30632:SF11">
    <property type="entry name" value="BLR4797 PROTEIN"/>
    <property type="match status" value="1"/>
</dbReference>
<organism evidence="5">
    <name type="scientific">uncultured Desulfovibrio sp</name>
    <dbReference type="NCBI Taxonomy" id="167968"/>
    <lineage>
        <taxon>Bacteria</taxon>
        <taxon>Pseudomonadati</taxon>
        <taxon>Thermodesulfobacteriota</taxon>
        <taxon>Desulfovibrionia</taxon>
        <taxon>Desulfovibrionales</taxon>
        <taxon>Desulfovibrionaceae</taxon>
        <taxon>Desulfovibrio</taxon>
        <taxon>environmental samples</taxon>
    </lineage>
</organism>
<dbReference type="GO" id="GO:0046872">
    <property type="term" value="F:metal ion binding"/>
    <property type="evidence" value="ECO:0007669"/>
    <property type="project" value="UniProtKB-KW"/>
</dbReference>
<dbReference type="GO" id="GO:0030973">
    <property type="term" value="F:molybdate ion binding"/>
    <property type="evidence" value="ECO:0007669"/>
    <property type="project" value="TreeGrafter"/>
</dbReference>
<gene>
    <name evidence="5" type="ORF">KM92DES2_11443</name>
</gene>
<evidence type="ECO:0000256" key="2">
    <source>
        <dbReference type="ARBA" id="ARBA00022723"/>
    </source>
</evidence>
<accession>A0A212JP35</accession>
<feature type="signal peptide" evidence="4">
    <location>
        <begin position="1"/>
        <end position="27"/>
    </location>
</feature>
<dbReference type="SUPFAM" id="SSF53850">
    <property type="entry name" value="Periplasmic binding protein-like II"/>
    <property type="match status" value="1"/>
</dbReference>
<dbReference type="GO" id="GO:0015689">
    <property type="term" value="P:molybdate ion transport"/>
    <property type="evidence" value="ECO:0007669"/>
    <property type="project" value="InterPro"/>
</dbReference>
<sequence>MMKMILRSVCLTVCGTVLLALASLASAAEISVVSSGGFAAAYKALCPEFEKATGDTLKSAWGPSMGDTHNAIPQRLERGEPIDVVIMVGNSLDKLVKEGKVDPSSTVLLARSKVALAVKAGAPTPDISTVEALKQTMLNAKSIAYSDSASGKYISNVLIPKLGLADALKDKARMIPAEPVGKVVARGEAEIGFQQLSELKPIEGIHIVGLIPEAVQEVTLFSAGMVKGAKNPEGAKALLKYLASPQSSKIIDDTGLEAANR</sequence>
<dbReference type="EMBL" id="FLUP01000001">
    <property type="protein sequence ID" value="SBW01085.1"/>
    <property type="molecule type" value="Genomic_DNA"/>
</dbReference>
<evidence type="ECO:0000256" key="3">
    <source>
        <dbReference type="ARBA" id="ARBA00022729"/>
    </source>
</evidence>
<keyword evidence="2" id="KW-0479">Metal-binding</keyword>
<comment type="similarity">
    <text evidence="1">Belongs to the bacterial solute-binding protein ModA family.</text>
</comment>
<dbReference type="AlphaFoldDB" id="A0A212JP35"/>
<reference evidence="5" key="1">
    <citation type="submission" date="2016-04" db="EMBL/GenBank/DDBJ databases">
        <authorList>
            <person name="Evans L.H."/>
            <person name="Alamgir A."/>
            <person name="Owens N."/>
            <person name="Weber N.D."/>
            <person name="Virtaneva K."/>
            <person name="Barbian K."/>
            <person name="Babar A."/>
            <person name="Rosenke K."/>
        </authorList>
    </citation>
    <scope>NUCLEOTIDE SEQUENCE</scope>
    <source>
        <strain evidence="5">92-2</strain>
    </source>
</reference>